<evidence type="ECO:0000313" key="2">
    <source>
        <dbReference type="Proteomes" id="UP001515480"/>
    </source>
</evidence>
<name>A0AB34K5P8_PRYPA</name>
<comment type="caution">
    <text evidence="1">The sequence shown here is derived from an EMBL/GenBank/DDBJ whole genome shotgun (WGS) entry which is preliminary data.</text>
</comment>
<sequence>MSAFLRKGLSNSSPKEVSPGPFVWQYTFDDGTHVQSLRAEVRPLDTARSQFAAVAQMCIASYAHQWLQAKEAGQDDAERTQTRRSFKQWHLLLHLMGDFWLAKHPKPLMSDVQRVADVLEPRDGVYCNEKLRSFLSAYLHDRGLPPDAQPRLHLHKQLFGEYFGCCDNQIGRSEQYDHSLSVVIDHPRAHAPIVMGHVALAGLDHPNDGVGWMQGAVACPFYSVYVSQLRALASIPTIGIGDSLLMYLRALHLGSNPPFQTLRVQPLSQVPSWRSRVLSLSFVRDWHGRRDWDVIEFIHVAVCINILHGTSSEEMLKGCFVGVTVHPRLQMRIELRRQTKLHA</sequence>
<protein>
    <submittedName>
        <fullName evidence="1">Uncharacterized protein</fullName>
    </submittedName>
</protein>
<accession>A0AB34K5P8</accession>
<organism evidence="1 2">
    <name type="scientific">Prymnesium parvum</name>
    <name type="common">Toxic golden alga</name>
    <dbReference type="NCBI Taxonomy" id="97485"/>
    <lineage>
        <taxon>Eukaryota</taxon>
        <taxon>Haptista</taxon>
        <taxon>Haptophyta</taxon>
        <taxon>Prymnesiophyceae</taxon>
        <taxon>Prymnesiales</taxon>
        <taxon>Prymnesiaceae</taxon>
        <taxon>Prymnesium</taxon>
    </lineage>
</organism>
<proteinExistence type="predicted"/>
<reference evidence="1 2" key="1">
    <citation type="journal article" date="2024" name="Science">
        <title>Giant polyketide synthase enzymes in the biosynthesis of giant marine polyether toxins.</title>
        <authorList>
            <person name="Fallon T.R."/>
            <person name="Shende V.V."/>
            <person name="Wierzbicki I.H."/>
            <person name="Pendleton A.L."/>
            <person name="Watervoot N.F."/>
            <person name="Auber R.P."/>
            <person name="Gonzalez D.J."/>
            <person name="Wisecaver J.H."/>
            <person name="Moore B.S."/>
        </authorList>
    </citation>
    <scope>NUCLEOTIDE SEQUENCE [LARGE SCALE GENOMIC DNA]</scope>
    <source>
        <strain evidence="1 2">12B1</strain>
    </source>
</reference>
<dbReference type="EMBL" id="JBGBPQ010000001">
    <property type="protein sequence ID" value="KAL1529430.1"/>
    <property type="molecule type" value="Genomic_DNA"/>
</dbReference>
<evidence type="ECO:0000313" key="1">
    <source>
        <dbReference type="EMBL" id="KAL1529430.1"/>
    </source>
</evidence>
<keyword evidence="2" id="KW-1185">Reference proteome</keyword>
<gene>
    <name evidence="1" type="ORF">AB1Y20_000378</name>
</gene>
<dbReference type="Proteomes" id="UP001515480">
    <property type="component" value="Unassembled WGS sequence"/>
</dbReference>
<dbReference type="AlphaFoldDB" id="A0AB34K5P8"/>